<dbReference type="InterPro" id="IPR012337">
    <property type="entry name" value="RNaseH-like_sf"/>
</dbReference>
<proteinExistence type="predicted"/>
<sequence length="192" mass="21199">MVIKVSRQAKVHWLSYAQSSIIKSKPQAVWKPPPINWVKANVDASFGSGISHSGVVIRDSNGSISAAATFSHSCLDPISAEGAILDACELLANMKIKDVIVESDCLLAITMLTSNSQNLFWTVSPILEKIFKIWHCWPDWKFKFVPRLANRASHALARWAVFCNFEGVLPLNIVSVSVFCDVGYPLVVSNRV</sequence>
<feature type="domain" description="RNase H type-1" evidence="1">
    <location>
        <begin position="41"/>
        <end position="160"/>
    </location>
</feature>
<organism evidence="2 3">
    <name type="scientific">Castilleja foliolosa</name>
    <dbReference type="NCBI Taxonomy" id="1961234"/>
    <lineage>
        <taxon>Eukaryota</taxon>
        <taxon>Viridiplantae</taxon>
        <taxon>Streptophyta</taxon>
        <taxon>Embryophyta</taxon>
        <taxon>Tracheophyta</taxon>
        <taxon>Spermatophyta</taxon>
        <taxon>Magnoliopsida</taxon>
        <taxon>eudicotyledons</taxon>
        <taxon>Gunneridae</taxon>
        <taxon>Pentapetalae</taxon>
        <taxon>asterids</taxon>
        <taxon>lamiids</taxon>
        <taxon>Lamiales</taxon>
        <taxon>Orobanchaceae</taxon>
        <taxon>Pedicularideae</taxon>
        <taxon>Castillejinae</taxon>
        <taxon>Castilleja</taxon>
    </lineage>
</organism>
<dbReference type="Proteomes" id="UP001632038">
    <property type="component" value="Unassembled WGS sequence"/>
</dbReference>
<gene>
    <name evidence="2" type="ORF">CASFOL_035327</name>
</gene>
<dbReference type="InterPro" id="IPR044730">
    <property type="entry name" value="RNase_H-like_dom_plant"/>
</dbReference>
<dbReference type="InterPro" id="IPR002156">
    <property type="entry name" value="RNaseH_domain"/>
</dbReference>
<keyword evidence="3" id="KW-1185">Reference proteome</keyword>
<dbReference type="InterPro" id="IPR036397">
    <property type="entry name" value="RNaseH_sf"/>
</dbReference>
<evidence type="ECO:0000259" key="1">
    <source>
        <dbReference type="Pfam" id="PF13456"/>
    </source>
</evidence>
<evidence type="ECO:0000313" key="2">
    <source>
        <dbReference type="EMBL" id="KAL3620415.1"/>
    </source>
</evidence>
<dbReference type="InterPro" id="IPR053151">
    <property type="entry name" value="RNase_H-like"/>
</dbReference>
<evidence type="ECO:0000313" key="3">
    <source>
        <dbReference type="Proteomes" id="UP001632038"/>
    </source>
</evidence>
<dbReference type="AlphaFoldDB" id="A0ABD3BSA6"/>
<dbReference type="SUPFAM" id="SSF53098">
    <property type="entry name" value="Ribonuclease H-like"/>
    <property type="match status" value="1"/>
</dbReference>
<dbReference type="EMBL" id="JAVIJP010000066">
    <property type="protein sequence ID" value="KAL3620415.1"/>
    <property type="molecule type" value="Genomic_DNA"/>
</dbReference>
<name>A0ABD3BSA6_9LAMI</name>
<reference evidence="3" key="1">
    <citation type="journal article" date="2024" name="IScience">
        <title>Strigolactones Initiate the Formation of Haustorium-like Structures in Castilleja.</title>
        <authorList>
            <person name="Buerger M."/>
            <person name="Peterson D."/>
            <person name="Chory J."/>
        </authorList>
    </citation>
    <scope>NUCLEOTIDE SEQUENCE [LARGE SCALE GENOMIC DNA]</scope>
</reference>
<accession>A0ABD3BSA6</accession>
<protein>
    <recommendedName>
        <fullName evidence="1">RNase H type-1 domain-containing protein</fullName>
    </recommendedName>
</protein>
<dbReference type="Gene3D" id="3.30.420.10">
    <property type="entry name" value="Ribonuclease H-like superfamily/Ribonuclease H"/>
    <property type="match status" value="1"/>
</dbReference>
<comment type="caution">
    <text evidence="2">The sequence shown here is derived from an EMBL/GenBank/DDBJ whole genome shotgun (WGS) entry which is preliminary data.</text>
</comment>
<dbReference type="PANTHER" id="PTHR47723">
    <property type="entry name" value="OS05G0353850 PROTEIN"/>
    <property type="match status" value="1"/>
</dbReference>
<dbReference type="Pfam" id="PF13456">
    <property type="entry name" value="RVT_3"/>
    <property type="match status" value="1"/>
</dbReference>
<dbReference type="CDD" id="cd06222">
    <property type="entry name" value="RNase_H_like"/>
    <property type="match status" value="1"/>
</dbReference>
<dbReference type="PANTHER" id="PTHR47723:SF24">
    <property type="entry name" value="RNASE H TYPE-1 DOMAIN-CONTAINING PROTEIN"/>
    <property type="match status" value="1"/>
</dbReference>